<name>A0ABP9MUK0_9FLAO</name>
<accession>A0ABP9MUK0</accession>
<dbReference type="RefSeq" id="WP_345207329.1">
    <property type="nucleotide sequence ID" value="NZ_BAABHX010000007.1"/>
</dbReference>
<organism evidence="1 2">
    <name type="scientific">Chryseobacterium ginsengisoli</name>
    <dbReference type="NCBI Taxonomy" id="363853"/>
    <lineage>
        <taxon>Bacteria</taxon>
        <taxon>Pseudomonadati</taxon>
        <taxon>Bacteroidota</taxon>
        <taxon>Flavobacteriia</taxon>
        <taxon>Flavobacteriales</taxon>
        <taxon>Weeksellaceae</taxon>
        <taxon>Chryseobacterium group</taxon>
        <taxon>Chryseobacterium</taxon>
    </lineage>
</organism>
<keyword evidence="2" id="KW-1185">Reference proteome</keyword>
<dbReference type="Proteomes" id="UP001500353">
    <property type="component" value="Unassembled WGS sequence"/>
</dbReference>
<protein>
    <recommendedName>
        <fullName evidence="3">HIRAN domain-containing protein</fullName>
    </recommendedName>
</protein>
<proteinExistence type="predicted"/>
<evidence type="ECO:0008006" key="3">
    <source>
        <dbReference type="Google" id="ProtNLM"/>
    </source>
</evidence>
<evidence type="ECO:0000313" key="1">
    <source>
        <dbReference type="EMBL" id="GAA5099407.1"/>
    </source>
</evidence>
<evidence type="ECO:0000313" key="2">
    <source>
        <dbReference type="Proteomes" id="UP001500353"/>
    </source>
</evidence>
<sequence length="93" mass="10901">MIEVILSKTYFNQGFFNVRVEYSESLGDHNEPIIFQKNDEKLILGYINRIANSNSTPRIMLGKEFTKWIQTNYSAGDILKIEIKSKHYLKENL</sequence>
<comment type="caution">
    <text evidence="1">The sequence shown here is derived from an EMBL/GenBank/DDBJ whole genome shotgun (WGS) entry which is preliminary data.</text>
</comment>
<gene>
    <name evidence="1" type="ORF">GCM10023210_36790</name>
</gene>
<reference evidence="2" key="1">
    <citation type="journal article" date="2019" name="Int. J. Syst. Evol. Microbiol.">
        <title>The Global Catalogue of Microorganisms (GCM) 10K type strain sequencing project: providing services to taxonomists for standard genome sequencing and annotation.</title>
        <authorList>
            <consortium name="The Broad Institute Genomics Platform"/>
            <consortium name="The Broad Institute Genome Sequencing Center for Infectious Disease"/>
            <person name="Wu L."/>
            <person name="Ma J."/>
        </authorList>
    </citation>
    <scope>NUCLEOTIDE SEQUENCE [LARGE SCALE GENOMIC DNA]</scope>
    <source>
        <strain evidence="2">JCM 18019</strain>
    </source>
</reference>
<dbReference type="EMBL" id="BAABHX010000007">
    <property type="protein sequence ID" value="GAA5099407.1"/>
    <property type="molecule type" value="Genomic_DNA"/>
</dbReference>